<dbReference type="EMBL" id="CP133762">
    <property type="protein sequence ID" value="WMX45269.1"/>
    <property type="molecule type" value="Genomic_DNA"/>
</dbReference>
<organism evidence="5 6">
    <name type="scientific">Streptomyces roseicoloratus</name>
    <dbReference type="NCBI Taxonomy" id="2508722"/>
    <lineage>
        <taxon>Bacteria</taxon>
        <taxon>Bacillati</taxon>
        <taxon>Actinomycetota</taxon>
        <taxon>Actinomycetes</taxon>
        <taxon>Kitasatosporales</taxon>
        <taxon>Streptomycetaceae</taxon>
        <taxon>Streptomyces</taxon>
    </lineage>
</organism>
<dbReference type="InterPro" id="IPR025827">
    <property type="entry name" value="Zn_ribbon_recom_dom"/>
</dbReference>
<dbReference type="InterPro" id="IPR050639">
    <property type="entry name" value="SSR_resolvase"/>
</dbReference>
<keyword evidence="3" id="KW-0175">Coiled coil</keyword>
<dbReference type="Proteomes" id="UP001250858">
    <property type="component" value="Chromosome"/>
</dbReference>
<keyword evidence="6" id="KW-1185">Reference proteome</keyword>
<dbReference type="Pfam" id="PF13408">
    <property type="entry name" value="Zn_ribbon_recom"/>
    <property type="match status" value="1"/>
</dbReference>
<dbReference type="Gene3D" id="3.90.1750.20">
    <property type="entry name" value="Putative Large Serine Recombinase, Chain B, Domain 2"/>
    <property type="match status" value="1"/>
</dbReference>
<evidence type="ECO:0000256" key="2">
    <source>
        <dbReference type="ARBA" id="ARBA00023172"/>
    </source>
</evidence>
<dbReference type="PANTHER" id="PTHR30461:SF2">
    <property type="entry name" value="SERINE RECOMBINASE PINE-RELATED"/>
    <property type="match status" value="1"/>
</dbReference>
<gene>
    <name evidence="5" type="ORF">RGF97_10975</name>
</gene>
<evidence type="ECO:0000313" key="5">
    <source>
        <dbReference type="EMBL" id="WMX45269.1"/>
    </source>
</evidence>
<evidence type="ECO:0000256" key="3">
    <source>
        <dbReference type="SAM" id="Coils"/>
    </source>
</evidence>
<dbReference type="PANTHER" id="PTHR30461">
    <property type="entry name" value="DNA-INVERTASE FROM LAMBDOID PROPHAGE"/>
    <property type="match status" value="1"/>
</dbReference>
<feature type="coiled-coil region" evidence="3">
    <location>
        <begin position="155"/>
        <end position="221"/>
    </location>
</feature>
<keyword evidence="1" id="KW-0238">DNA-binding</keyword>
<reference evidence="5 6" key="1">
    <citation type="submission" date="2023-09" db="EMBL/GenBank/DDBJ databases">
        <title>Complete genome of Streptomyces roseicoloratus T14.</title>
        <authorList>
            <person name="Bashizi T."/>
            <person name="Kim M.-J."/>
            <person name="Lee G."/>
            <person name="Tagele S.B."/>
            <person name="Shin J.-H."/>
        </authorList>
    </citation>
    <scope>NUCLEOTIDE SEQUENCE [LARGE SCALE GENOMIC DNA]</scope>
    <source>
        <strain evidence="5 6">T14</strain>
    </source>
</reference>
<proteinExistence type="predicted"/>
<keyword evidence="2" id="KW-0233">DNA recombination</keyword>
<sequence>MAGSSSDHEGEEPRGISWTANAIRAIIMNPTVAGIYTHKGENVVDENGENVRITDRPLMDFTEWSELVATLKSDRQVRRATPSRSMLGGVAVCKNCGGRMSSNKKIKSSGRVHHYYSCNNVNMGTCPYPSRIRREHLDQAVDQFVNVTLGPLPVMERVKNSISQAKIELAESEATLDRLETDYRAGRYKSDVQIERYWTQHESQSVKVERLRNEIKSAEAAPTWRETGRTYTEEWAAKDDEQKRVFLQRHGITVTVGIAEDESRRVTCKMPELAEIAEETGLQIPEGYLWKEPVSEYSFPARVTSVRK</sequence>
<evidence type="ECO:0000259" key="4">
    <source>
        <dbReference type="Pfam" id="PF13408"/>
    </source>
</evidence>
<evidence type="ECO:0000256" key="1">
    <source>
        <dbReference type="ARBA" id="ARBA00023125"/>
    </source>
</evidence>
<feature type="domain" description="Recombinase zinc beta ribbon" evidence="4">
    <location>
        <begin position="86"/>
        <end position="144"/>
    </location>
</feature>
<accession>A0ABY9RVN3</accession>
<dbReference type="InterPro" id="IPR038109">
    <property type="entry name" value="DNA_bind_recomb_sf"/>
</dbReference>
<name>A0ABY9RVN3_9ACTN</name>
<protein>
    <submittedName>
        <fullName evidence="5">Zinc ribbon domain-containing protein</fullName>
    </submittedName>
</protein>
<evidence type="ECO:0000313" key="6">
    <source>
        <dbReference type="Proteomes" id="UP001250858"/>
    </source>
</evidence>